<feature type="compositionally biased region" description="Polar residues" evidence="8">
    <location>
        <begin position="11"/>
        <end position="23"/>
    </location>
</feature>
<sequence length="682" mass="74243">MAPTGPRNGAPRNNTRSAASGKSATRGGIAKRRAGGPIRVDRDGDLDMDAAAANAAGGRGKKSNPAPAGSTRKSTRTNASSSRPPRPTTKASHMVAKMIQGGTGSLHSRISQGIDPSSRHTRSSRPINGTNNKTLIVEGLQHSKARDNEGGGLKELLIFLERKATTAGKLSHSVRIKKSQLKGDLVYVTASKEDAEHIMKVNGFDWAGTKVHITEADDQAPNGAEASNLSAQTQDVKENLRTMLAQRYDPGQKLLNLASLGSDSLLIQMNMFQESTPQKLFRALMVICDEQFKTAQAKRDAISSVTLAGNNIDDVGQVMTLTETFPDLIHLDLSNNSIKELRGLRKWQHRLRKIETLLLINNPIDVSNPSYKDELVSWFPRLQNLSGTQVRTAEQVAAAELANKPTPIPQSGPDFRDINGVGEQFITDFIRGYDMDRPTLAAKYYDDYSHFSLSVNGRSSHPPDIPLPQWGSYIKFSRNHVKITTTHARQQRLFSGTAVIQSVWQKLPATRHPDLATQFDKYIIDCHPISGLADLSGQSMAGVDGMIITFHGEFEDQDPETKVTTKRSFSRTIILGPGAPGRNPIRVASDVLTLKAYNPLPPILGAAVANAAVPVAPQAPASAEEVQKQQMLAELCRQTGMNEEYSRMCLDVANWVFDQALATFHEKRASLPADAFTVAGPV</sequence>
<evidence type="ECO:0000256" key="7">
    <source>
        <dbReference type="ARBA" id="ARBA00023242"/>
    </source>
</evidence>
<evidence type="ECO:0000313" key="11">
    <source>
        <dbReference type="EMBL" id="KAK7951298.1"/>
    </source>
</evidence>
<evidence type="ECO:0000259" key="9">
    <source>
        <dbReference type="PROSITE" id="PS50177"/>
    </source>
</evidence>
<dbReference type="InterPro" id="IPR057125">
    <property type="entry name" value="NXF1/2/3/5-like_LRR"/>
</dbReference>
<comment type="caution">
    <text evidence="11">The sequence shown here is derived from an EMBL/GenBank/DDBJ whole genome shotgun (WGS) entry which is preliminary data.</text>
</comment>
<dbReference type="InterPro" id="IPR009060">
    <property type="entry name" value="UBA-like_sf"/>
</dbReference>
<keyword evidence="5" id="KW-0677">Repeat</keyword>
<dbReference type="InterPro" id="IPR032675">
    <property type="entry name" value="LRR_dom_sf"/>
</dbReference>
<evidence type="ECO:0000256" key="4">
    <source>
        <dbReference type="ARBA" id="ARBA00022614"/>
    </source>
</evidence>
<feature type="domain" description="TAP-C" evidence="10">
    <location>
        <begin position="626"/>
        <end position="679"/>
    </location>
</feature>
<dbReference type="CDD" id="cd14342">
    <property type="entry name" value="UBA_TAP-C"/>
    <property type="match status" value="1"/>
</dbReference>
<feature type="region of interest" description="Disordered" evidence="8">
    <location>
        <begin position="105"/>
        <end position="131"/>
    </location>
</feature>
<dbReference type="InterPro" id="IPR002075">
    <property type="entry name" value="NTF2_dom"/>
</dbReference>
<dbReference type="RefSeq" id="XP_066699360.1">
    <property type="nucleotide sequence ID" value="XM_066843248.1"/>
</dbReference>
<dbReference type="PROSITE" id="PS51450">
    <property type="entry name" value="LRR"/>
    <property type="match status" value="1"/>
</dbReference>
<dbReference type="Gene3D" id="3.80.10.10">
    <property type="entry name" value="Ribonuclease Inhibitor"/>
    <property type="match status" value="1"/>
</dbReference>
<dbReference type="InterPro" id="IPR032710">
    <property type="entry name" value="NTF2-like_dom_sf"/>
</dbReference>
<keyword evidence="6" id="KW-0509">mRNA transport</keyword>
<dbReference type="EMBL" id="JAQQWE010000005">
    <property type="protein sequence ID" value="KAK7951298.1"/>
    <property type="molecule type" value="Genomic_DNA"/>
</dbReference>
<evidence type="ECO:0000256" key="1">
    <source>
        <dbReference type="ARBA" id="ARBA00004123"/>
    </source>
</evidence>
<organism evidence="11 12">
    <name type="scientific">Apiospora aurea</name>
    <dbReference type="NCBI Taxonomy" id="335848"/>
    <lineage>
        <taxon>Eukaryota</taxon>
        <taxon>Fungi</taxon>
        <taxon>Dikarya</taxon>
        <taxon>Ascomycota</taxon>
        <taxon>Pezizomycotina</taxon>
        <taxon>Sordariomycetes</taxon>
        <taxon>Xylariomycetidae</taxon>
        <taxon>Amphisphaeriales</taxon>
        <taxon>Apiosporaceae</taxon>
        <taxon>Apiospora</taxon>
    </lineage>
</organism>
<evidence type="ECO:0000256" key="8">
    <source>
        <dbReference type="SAM" id="MobiDB-lite"/>
    </source>
</evidence>
<feature type="compositionally biased region" description="Polar residues" evidence="8">
    <location>
        <begin position="105"/>
        <end position="115"/>
    </location>
</feature>
<evidence type="ECO:0000256" key="2">
    <source>
        <dbReference type="ARBA" id="ARBA00009285"/>
    </source>
</evidence>
<dbReference type="SMART" id="SM00804">
    <property type="entry name" value="TAP_C"/>
    <property type="match status" value="1"/>
</dbReference>
<evidence type="ECO:0000256" key="5">
    <source>
        <dbReference type="ARBA" id="ARBA00022737"/>
    </source>
</evidence>
<dbReference type="PANTHER" id="PTHR10662">
    <property type="entry name" value="NUCLEAR RNA EXPORT FACTOR"/>
    <property type="match status" value="1"/>
</dbReference>
<dbReference type="GeneID" id="92076310"/>
<dbReference type="SUPFAM" id="SSF52058">
    <property type="entry name" value="L domain-like"/>
    <property type="match status" value="1"/>
</dbReference>
<accession>A0ABR1QBF7</accession>
<dbReference type="InterPro" id="IPR005637">
    <property type="entry name" value="TAP_C_dom"/>
</dbReference>
<dbReference type="InterPro" id="IPR030217">
    <property type="entry name" value="NXF_fam"/>
</dbReference>
<dbReference type="Gene3D" id="1.10.8.10">
    <property type="entry name" value="DNA helicase RuvA subunit, C-terminal domain"/>
    <property type="match status" value="1"/>
</dbReference>
<comment type="similarity">
    <text evidence="2">Belongs to the NXF family.</text>
</comment>
<keyword evidence="12" id="KW-1185">Reference proteome</keyword>
<dbReference type="SUPFAM" id="SSF54427">
    <property type="entry name" value="NTF2-like"/>
    <property type="match status" value="1"/>
</dbReference>
<evidence type="ECO:0000256" key="6">
    <source>
        <dbReference type="ARBA" id="ARBA00022816"/>
    </source>
</evidence>
<name>A0ABR1QBF7_9PEZI</name>
<dbReference type="InterPro" id="IPR001611">
    <property type="entry name" value="Leu-rich_rpt"/>
</dbReference>
<keyword evidence="3" id="KW-0813">Transport</keyword>
<evidence type="ECO:0000256" key="3">
    <source>
        <dbReference type="ARBA" id="ARBA00022448"/>
    </source>
</evidence>
<dbReference type="PROSITE" id="PS51281">
    <property type="entry name" value="TAP_C"/>
    <property type="match status" value="1"/>
</dbReference>
<dbReference type="InterPro" id="IPR018222">
    <property type="entry name" value="Nuclear_transport_factor_2_euk"/>
</dbReference>
<dbReference type="Gene3D" id="3.10.450.50">
    <property type="match status" value="1"/>
</dbReference>
<feature type="domain" description="NTF2" evidence="9">
    <location>
        <begin position="421"/>
        <end position="594"/>
    </location>
</feature>
<gene>
    <name evidence="11" type="ORF">PG986_007026</name>
</gene>
<dbReference type="PANTHER" id="PTHR10662:SF22">
    <property type="entry name" value="NUCLEAR RNA EXPORT FACTOR 1"/>
    <property type="match status" value="1"/>
</dbReference>
<keyword evidence="7" id="KW-0539">Nucleus</keyword>
<dbReference type="Pfam" id="PF24048">
    <property type="entry name" value="LRR_NXF1-5"/>
    <property type="match status" value="1"/>
</dbReference>
<dbReference type="SUPFAM" id="SSF46934">
    <property type="entry name" value="UBA-like"/>
    <property type="match status" value="1"/>
</dbReference>
<dbReference type="Proteomes" id="UP001391051">
    <property type="component" value="Unassembled WGS sequence"/>
</dbReference>
<protein>
    <submittedName>
        <fullName evidence="11">mRNA export factor mex67</fullName>
    </submittedName>
</protein>
<dbReference type="PROSITE" id="PS50177">
    <property type="entry name" value="NTF2_DOMAIN"/>
    <property type="match status" value="1"/>
</dbReference>
<evidence type="ECO:0000259" key="10">
    <source>
        <dbReference type="PROSITE" id="PS51281"/>
    </source>
</evidence>
<feature type="region of interest" description="Disordered" evidence="8">
    <location>
        <begin position="1"/>
        <end position="92"/>
    </location>
</feature>
<keyword evidence="4" id="KW-0433">Leucine-rich repeat</keyword>
<dbReference type="Pfam" id="PF22602">
    <property type="entry name" value="NXF_NTF2"/>
    <property type="match status" value="1"/>
</dbReference>
<proteinExistence type="inferred from homology"/>
<evidence type="ECO:0000313" key="12">
    <source>
        <dbReference type="Proteomes" id="UP001391051"/>
    </source>
</evidence>
<comment type="subcellular location">
    <subcellularLocation>
        <location evidence="1">Nucleus</location>
    </subcellularLocation>
</comment>
<dbReference type="Pfam" id="PF03943">
    <property type="entry name" value="TAP_C"/>
    <property type="match status" value="1"/>
</dbReference>
<reference evidence="11 12" key="1">
    <citation type="submission" date="2023-01" db="EMBL/GenBank/DDBJ databases">
        <title>Analysis of 21 Apiospora genomes using comparative genomics revels a genus with tremendous synthesis potential of carbohydrate active enzymes and secondary metabolites.</title>
        <authorList>
            <person name="Sorensen T."/>
        </authorList>
    </citation>
    <scope>NUCLEOTIDE SEQUENCE [LARGE SCALE GENOMIC DNA]</scope>
    <source>
        <strain evidence="11 12">CBS 24483</strain>
    </source>
</reference>